<organism evidence="1 2">
    <name type="scientific">Blastopirellula marina DSM 3645</name>
    <dbReference type="NCBI Taxonomy" id="314230"/>
    <lineage>
        <taxon>Bacteria</taxon>
        <taxon>Pseudomonadati</taxon>
        <taxon>Planctomycetota</taxon>
        <taxon>Planctomycetia</taxon>
        <taxon>Pirellulales</taxon>
        <taxon>Pirellulaceae</taxon>
        <taxon>Blastopirellula</taxon>
    </lineage>
</organism>
<reference evidence="1 2" key="1">
    <citation type="submission" date="2006-02" db="EMBL/GenBank/DDBJ databases">
        <authorList>
            <person name="Amann R."/>
            <person name="Ferriera S."/>
            <person name="Johnson J."/>
            <person name="Kravitz S."/>
            <person name="Halpern A."/>
            <person name="Remington K."/>
            <person name="Beeson K."/>
            <person name="Tran B."/>
            <person name="Rogers Y.-H."/>
            <person name="Friedman R."/>
            <person name="Venter J.C."/>
        </authorList>
    </citation>
    <scope>NUCLEOTIDE SEQUENCE [LARGE SCALE GENOMIC DNA]</scope>
    <source>
        <strain evidence="1 2">DSM 3645</strain>
    </source>
</reference>
<proteinExistence type="predicted"/>
<sequence length="34" mass="3824">MHDSPCECRPSVCRRRHTFSALPSVRAARRGGAR</sequence>
<protein>
    <submittedName>
        <fullName evidence="1">Uncharacterized protein</fullName>
    </submittedName>
</protein>
<dbReference type="Proteomes" id="UP000004358">
    <property type="component" value="Unassembled WGS sequence"/>
</dbReference>
<dbReference type="EMBL" id="AANZ01000014">
    <property type="protein sequence ID" value="EAQ79581.1"/>
    <property type="molecule type" value="Genomic_DNA"/>
</dbReference>
<evidence type="ECO:0000313" key="1">
    <source>
        <dbReference type="EMBL" id="EAQ79581.1"/>
    </source>
</evidence>
<accession>A3ZV83</accession>
<name>A3ZV83_9BACT</name>
<gene>
    <name evidence="1" type="ORF">DSM3645_03858</name>
</gene>
<dbReference type="HOGENOM" id="CLU_3372372_0_0_0"/>
<comment type="caution">
    <text evidence="1">The sequence shown here is derived from an EMBL/GenBank/DDBJ whole genome shotgun (WGS) entry which is preliminary data.</text>
</comment>
<evidence type="ECO:0000313" key="2">
    <source>
        <dbReference type="Proteomes" id="UP000004358"/>
    </source>
</evidence>
<dbReference type="AlphaFoldDB" id="A3ZV83"/>